<dbReference type="AlphaFoldDB" id="A0AAQ3UEU4"/>
<name>A0AAQ3UEU4_PASNO</name>
<evidence type="ECO:0000313" key="3">
    <source>
        <dbReference type="Proteomes" id="UP001341281"/>
    </source>
</evidence>
<dbReference type="EMBL" id="CP144752">
    <property type="protein sequence ID" value="WVZ90765.1"/>
    <property type="molecule type" value="Genomic_DNA"/>
</dbReference>
<evidence type="ECO:0000313" key="2">
    <source>
        <dbReference type="EMBL" id="WVZ90765.1"/>
    </source>
</evidence>
<evidence type="ECO:0000259" key="1">
    <source>
        <dbReference type="Pfam" id="PF10551"/>
    </source>
</evidence>
<reference evidence="2 3" key="1">
    <citation type="submission" date="2024-02" db="EMBL/GenBank/DDBJ databases">
        <title>High-quality chromosome-scale genome assembly of Pensacola bahiagrass (Paspalum notatum Flugge var. saurae).</title>
        <authorList>
            <person name="Vega J.M."/>
            <person name="Podio M."/>
            <person name="Orjuela J."/>
            <person name="Siena L.A."/>
            <person name="Pessino S.C."/>
            <person name="Combes M.C."/>
            <person name="Mariac C."/>
            <person name="Albertini E."/>
            <person name="Pupilli F."/>
            <person name="Ortiz J.P.A."/>
            <person name="Leblanc O."/>
        </authorList>
    </citation>
    <scope>NUCLEOTIDE SEQUENCE [LARGE SCALE GENOMIC DNA]</scope>
    <source>
        <strain evidence="2">R1</strain>
        <tissue evidence="2">Leaf</tissue>
    </source>
</reference>
<gene>
    <name evidence="2" type="ORF">U9M48_037036</name>
</gene>
<organism evidence="2 3">
    <name type="scientific">Paspalum notatum var. saurae</name>
    <dbReference type="NCBI Taxonomy" id="547442"/>
    <lineage>
        <taxon>Eukaryota</taxon>
        <taxon>Viridiplantae</taxon>
        <taxon>Streptophyta</taxon>
        <taxon>Embryophyta</taxon>
        <taxon>Tracheophyta</taxon>
        <taxon>Spermatophyta</taxon>
        <taxon>Magnoliopsida</taxon>
        <taxon>Liliopsida</taxon>
        <taxon>Poales</taxon>
        <taxon>Poaceae</taxon>
        <taxon>PACMAD clade</taxon>
        <taxon>Panicoideae</taxon>
        <taxon>Andropogonodae</taxon>
        <taxon>Paspaleae</taxon>
        <taxon>Paspalinae</taxon>
        <taxon>Paspalum</taxon>
    </lineage>
</organism>
<sequence>MVNKDTPTFFQESEQAISFSRDNHWRDFDEPGHYPIIVSPIVRSSLLHKVLIDEGSGINKTHDPEYMEFQGAMQDNRVPQHCIMDFVSETEMHGGPENVPVTAQDIKNMRAAKGREKNSNDLDKERKLFSIFLCYANQQGEYINFGDVITFDTTHKANLYDKPLGMFVCAIHHLKCTVFGFGLLGDETVETFEWVFNAFKTCMGAEVPRVMQTRMICIHAICNRLISINVQRMFNNKDPAMPVTLRRVFLNTVHKLCLWHVQNKFMPFLNNLYARFEEEGFKSRNGSLLFSKPDYCGLMVSTRRSESMNKLVKSAHVDANTPLHEFLSK</sequence>
<keyword evidence="3" id="KW-1185">Reference proteome</keyword>
<dbReference type="PANTHER" id="PTHR47718">
    <property type="entry name" value="OS01G0519700 PROTEIN"/>
    <property type="match status" value="1"/>
</dbReference>
<dbReference type="Pfam" id="PF10551">
    <property type="entry name" value="MULE"/>
    <property type="match status" value="1"/>
</dbReference>
<dbReference type="InterPro" id="IPR018289">
    <property type="entry name" value="MULE_transposase_dom"/>
</dbReference>
<proteinExistence type="predicted"/>
<protein>
    <recommendedName>
        <fullName evidence="1">MULE transposase domain-containing protein</fullName>
    </recommendedName>
</protein>
<accession>A0AAQ3UEU4</accession>
<dbReference type="PANTHER" id="PTHR47718:SF6">
    <property type="entry name" value="PROTEIN FAR1-RELATED SEQUENCE"/>
    <property type="match status" value="1"/>
</dbReference>
<feature type="domain" description="MULE transposase" evidence="1">
    <location>
        <begin position="148"/>
        <end position="212"/>
    </location>
</feature>
<dbReference type="Proteomes" id="UP001341281">
    <property type="component" value="Chromosome 08"/>
</dbReference>